<keyword evidence="1" id="KW-1133">Transmembrane helix</keyword>
<keyword evidence="1" id="KW-0812">Transmembrane</keyword>
<keyword evidence="1" id="KW-0472">Membrane</keyword>
<evidence type="ECO:0000313" key="2">
    <source>
        <dbReference type="EMBL" id="EMI16896.1"/>
    </source>
</evidence>
<feature type="transmembrane region" description="Helical" evidence="1">
    <location>
        <begin position="202"/>
        <end position="224"/>
    </location>
</feature>
<name>M5RCV7_9BACT</name>
<proteinExistence type="predicted"/>
<protein>
    <submittedName>
        <fullName evidence="2">Membrane protein</fullName>
    </submittedName>
</protein>
<gene>
    <name evidence="2" type="ORF">RMSM_06176</name>
</gene>
<feature type="transmembrane region" description="Helical" evidence="1">
    <location>
        <begin position="309"/>
        <end position="326"/>
    </location>
</feature>
<dbReference type="AlphaFoldDB" id="M5RCV7"/>
<dbReference type="Proteomes" id="UP000011991">
    <property type="component" value="Unassembled WGS sequence"/>
</dbReference>
<accession>M5RCV7</accession>
<evidence type="ECO:0000256" key="1">
    <source>
        <dbReference type="SAM" id="Phobius"/>
    </source>
</evidence>
<feature type="transmembrane region" description="Helical" evidence="1">
    <location>
        <begin position="275"/>
        <end position="297"/>
    </location>
</feature>
<reference evidence="2 3" key="1">
    <citation type="journal article" date="2013" name="Mar. Genomics">
        <title>Expression of sulfatases in Rhodopirellula baltica and the diversity of sulfatases in the genus Rhodopirellula.</title>
        <authorList>
            <person name="Wegner C.E."/>
            <person name="Richter-Heitmann T."/>
            <person name="Klindworth A."/>
            <person name="Klockow C."/>
            <person name="Richter M."/>
            <person name="Achstetter T."/>
            <person name="Glockner F.O."/>
            <person name="Harder J."/>
        </authorList>
    </citation>
    <scope>NUCLEOTIDE SEQUENCE [LARGE SCALE GENOMIC DNA]</scope>
    <source>
        <strain evidence="2 3">SM1</strain>
    </source>
</reference>
<comment type="caution">
    <text evidence="2">The sequence shown here is derived from an EMBL/GenBank/DDBJ whole genome shotgun (WGS) entry which is preliminary data.</text>
</comment>
<sequence>MPEAEVIDPFVAFVCVRLRRMNSFDQEAFDTEIKLRYRERKRRRYFVTTVAMMLAVWWATHAVAATLNSSFFYSVASSNSLTYLLATGLTAIFTSLTSVVALQIAVWWQWPVPQRSPWKGFTILVFSYAVLNLYPYLQNEMWEMFGTRWWSIVAITLAFHLIVIPLYVLGMRIPGRLLQFHLFDAMDDPLPSESSSPPNQRWSIAGFVVLTLLVALLMALYQGMRKLFETQLGDGVMTYYPPNDLVMMIYLVVDITASLLLLWAAALSGLSRHRWAIALLVLSVMSSWFAEAAYMSIVADGLSVMQVRWFDLFIRHAFGGVTVYLVSRWCFRRWRIAGYQLRGWVQRRELTPP</sequence>
<keyword evidence="3" id="KW-1185">Reference proteome</keyword>
<evidence type="ECO:0000313" key="3">
    <source>
        <dbReference type="Proteomes" id="UP000011991"/>
    </source>
</evidence>
<feature type="transmembrane region" description="Helical" evidence="1">
    <location>
        <begin position="149"/>
        <end position="169"/>
    </location>
</feature>
<dbReference type="EMBL" id="ANOG01000896">
    <property type="protein sequence ID" value="EMI16896.1"/>
    <property type="molecule type" value="Genomic_DNA"/>
</dbReference>
<feature type="transmembrane region" description="Helical" evidence="1">
    <location>
        <begin position="45"/>
        <end position="64"/>
    </location>
</feature>
<dbReference type="PATRIC" id="fig|1265738.3.peg.6152"/>
<organism evidence="2 3">
    <name type="scientific">Rhodopirellula maiorica SM1</name>
    <dbReference type="NCBI Taxonomy" id="1265738"/>
    <lineage>
        <taxon>Bacteria</taxon>
        <taxon>Pseudomonadati</taxon>
        <taxon>Planctomycetota</taxon>
        <taxon>Planctomycetia</taxon>
        <taxon>Pirellulales</taxon>
        <taxon>Pirellulaceae</taxon>
        <taxon>Novipirellula</taxon>
    </lineage>
</organism>
<feature type="transmembrane region" description="Helical" evidence="1">
    <location>
        <begin position="120"/>
        <end position="137"/>
    </location>
</feature>
<feature type="transmembrane region" description="Helical" evidence="1">
    <location>
        <begin position="244"/>
        <end position="263"/>
    </location>
</feature>
<feature type="transmembrane region" description="Helical" evidence="1">
    <location>
        <begin position="84"/>
        <end position="108"/>
    </location>
</feature>